<dbReference type="InterPro" id="IPR018750">
    <property type="entry name" value="DUF2306_membrane"/>
</dbReference>
<dbReference type="EMBL" id="JASJOS010000006">
    <property type="protein sequence ID" value="MDJ1481798.1"/>
    <property type="molecule type" value="Genomic_DNA"/>
</dbReference>
<keyword evidence="1" id="KW-1133">Transmembrane helix</keyword>
<comment type="caution">
    <text evidence="2">The sequence shown here is derived from an EMBL/GenBank/DDBJ whole genome shotgun (WGS) entry which is preliminary data.</text>
</comment>
<feature type="transmembrane region" description="Helical" evidence="1">
    <location>
        <begin position="61"/>
        <end position="81"/>
    </location>
</feature>
<dbReference type="Pfam" id="PF10067">
    <property type="entry name" value="DUF2306"/>
    <property type="match status" value="1"/>
</dbReference>
<dbReference type="AlphaFoldDB" id="A0AAE3QQY6"/>
<feature type="transmembrane region" description="Helical" evidence="1">
    <location>
        <begin position="197"/>
        <end position="217"/>
    </location>
</feature>
<name>A0AAE3QQY6_9BACT</name>
<feature type="transmembrane region" description="Helical" evidence="1">
    <location>
        <begin position="102"/>
        <end position="122"/>
    </location>
</feature>
<evidence type="ECO:0000313" key="2">
    <source>
        <dbReference type="EMBL" id="MDJ1481798.1"/>
    </source>
</evidence>
<dbReference type="RefSeq" id="WP_313980068.1">
    <property type="nucleotide sequence ID" value="NZ_JASJOS010000006.1"/>
</dbReference>
<dbReference type="Proteomes" id="UP001241110">
    <property type="component" value="Unassembled WGS sequence"/>
</dbReference>
<proteinExistence type="predicted"/>
<accession>A0AAE3QQY6</accession>
<evidence type="ECO:0000256" key="1">
    <source>
        <dbReference type="SAM" id="Phobius"/>
    </source>
</evidence>
<keyword evidence="1" id="KW-0812">Transmembrane</keyword>
<evidence type="ECO:0000313" key="3">
    <source>
        <dbReference type="Proteomes" id="UP001241110"/>
    </source>
</evidence>
<reference evidence="2" key="1">
    <citation type="submission" date="2023-05" db="EMBL/GenBank/DDBJ databases">
        <authorList>
            <person name="Zhang X."/>
        </authorList>
    </citation>
    <scope>NUCLEOTIDE SEQUENCE</scope>
    <source>
        <strain evidence="2">YF14B1</strain>
    </source>
</reference>
<keyword evidence="1" id="KW-0472">Membrane</keyword>
<protein>
    <submittedName>
        <fullName evidence="2">DUF2306 domain-containing protein</fullName>
    </submittedName>
</protein>
<organism evidence="2 3">
    <name type="scientific">Xanthocytophaga flava</name>
    <dbReference type="NCBI Taxonomy" id="3048013"/>
    <lineage>
        <taxon>Bacteria</taxon>
        <taxon>Pseudomonadati</taxon>
        <taxon>Bacteroidota</taxon>
        <taxon>Cytophagia</taxon>
        <taxon>Cytophagales</taxon>
        <taxon>Rhodocytophagaceae</taxon>
        <taxon>Xanthocytophaga</taxon>
    </lineage>
</organism>
<gene>
    <name evidence="2" type="ORF">QNI16_14960</name>
</gene>
<sequence length="232" mass="26640">MKTLPDQNKLFSFQSVLGALLLAGVFAFSVLMLTKVWPYMSYERGEHFLSTKTDRVLDNPWFLAGFYIHITSSLWVMAGGIPQFIPAVFRRKPAFHRWTGKIYVFSILFLAAPSGMILAFFANGGLPAKVGFSLQCIVWWLTTFTAWQEIMQNKWTSHVEWMIRSFAVTLAAVSLRSESYLMYYFFGTKPIETYLTVTWLSWTGNLLIAEILIRTGIAKRLVNSFMNFSEYA</sequence>